<dbReference type="EMBL" id="FUYX01000009">
    <property type="protein sequence ID" value="SKB97347.1"/>
    <property type="molecule type" value="Genomic_DNA"/>
</dbReference>
<dbReference type="Proteomes" id="UP000190130">
    <property type="component" value="Unassembled WGS sequence"/>
</dbReference>
<accession>A0A1T5FMM7</accession>
<evidence type="ECO:0000313" key="1">
    <source>
        <dbReference type="EMBL" id="SKB97347.1"/>
    </source>
</evidence>
<proteinExistence type="predicted"/>
<organism evidence="1 2">
    <name type="scientific">Bosea thiooxidans</name>
    <dbReference type="NCBI Taxonomy" id="53254"/>
    <lineage>
        <taxon>Bacteria</taxon>
        <taxon>Pseudomonadati</taxon>
        <taxon>Pseudomonadota</taxon>
        <taxon>Alphaproteobacteria</taxon>
        <taxon>Hyphomicrobiales</taxon>
        <taxon>Boseaceae</taxon>
        <taxon>Bosea</taxon>
    </lineage>
</organism>
<protein>
    <submittedName>
        <fullName evidence="1">Uncharacterized protein</fullName>
    </submittedName>
</protein>
<name>A0A1T5FMM7_9HYPH</name>
<dbReference type="RefSeq" id="WP_079591794.1">
    <property type="nucleotide sequence ID" value="NZ_FUYX01000009.1"/>
</dbReference>
<sequence length="75" mass="8815">MKRSATRLRQERFAKSFNGVQGLDWSAALDRLLAERGLSFFTDEQMDELASEMVRRARFSQRIRVRNRIALRRAA</sequence>
<dbReference type="OrthoDB" id="9930249at2"/>
<dbReference type="AlphaFoldDB" id="A0A1T5FMM7"/>
<evidence type="ECO:0000313" key="2">
    <source>
        <dbReference type="Proteomes" id="UP000190130"/>
    </source>
</evidence>
<reference evidence="1 2" key="1">
    <citation type="submission" date="2017-02" db="EMBL/GenBank/DDBJ databases">
        <authorList>
            <person name="Peterson S.W."/>
        </authorList>
    </citation>
    <scope>NUCLEOTIDE SEQUENCE [LARGE SCALE GENOMIC DNA]</scope>
    <source>
        <strain evidence="1 2">DSM 9653</strain>
    </source>
</reference>
<gene>
    <name evidence="1" type="ORF">SAMN05660750_03361</name>
</gene>